<evidence type="ECO:0008006" key="3">
    <source>
        <dbReference type="Google" id="ProtNLM"/>
    </source>
</evidence>
<name>A0ABT9YG64_9BACI</name>
<organism evidence="1 2">
    <name type="scientific">Alkalicoccobacillus murimartini</name>
    <dbReference type="NCBI Taxonomy" id="171685"/>
    <lineage>
        <taxon>Bacteria</taxon>
        <taxon>Bacillati</taxon>
        <taxon>Bacillota</taxon>
        <taxon>Bacilli</taxon>
        <taxon>Bacillales</taxon>
        <taxon>Bacillaceae</taxon>
        <taxon>Alkalicoccobacillus</taxon>
    </lineage>
</organism>
<evidence type="ECO:0000313" key="1">
    <source>
        <dbReference type="EMBL" id="MDQ0206054.1"/>
    </source>
</evidence>
<gene>
    <name evidence="1" type="ORF">J2S05_000828</name>
</gene>
<sequence>MQNINNTVVSTVEDYYRDENGLIANYPGSGQKEYLSESIGLYMQYLVLSNEEEAFEKEYQRLKTYVREVNSDKFLQWKVEEGITVNALIDDVRIAYVLDLAGVQFENKAYSELSSSIQDALIEHQYKEGYWHDFYDWQSPSLSNQVHFSYFSSLAWNSFGWNGNGLEILNMAQDTENVFYFEMYDIEGQKPGYYNAQQVNMIDQILIMSQLDSLNEEQQTLETWLVETYNKNERLVGRYDRNTGTEAVDYEAPAVYALLIIHFLNKKDVESAKKWEGPLKSIYDAEAPNNDTHFFDYMLSSIALEWLEKESH</sequence>
<evidence type="ECO:0000313" key="2">
    <source>
        <dbReference type="Proteomes" id="UP001225034"/>
    </source>
</evidence>
<dbReference type="Gene3D" id="1.50.10.10">
    <property type="match status" value="1"/>
</dbReference>
<dbReference type="RefSeq" id="WP_306980185.1">
    <property type="nucleotide sequence ID" value="NZ_JAUSUA010000001.1"/>
</dbReference>
<reference evidence="1 2" key="1">
    <citation type="submission" date="2023-07" db="EMBL/GenBank/DDBJ databases">
        <title>Genomic Encyclopedia of Type Strains, Phase IV (KMG-IV): sequencing the most valuable type-strain genomes for metagenomic binning, comparative biology and taxonomic classification.</title>
        <authorList>
            <person name="Goeker M."/>
        </authorList>
    </citation>
    <scope>NUCLEOTIDE SEQUENCE [LARGE SCALE GENOMIC DNA]</scope>
    <source>
        <strain evidence="1 2">DSM 19154</strain>
    </source>
</reference>
<proteinExistence type="predicted"/>
<comment type="caution">
    <text evidence="1">The sequence shown here is derived from an EMBL/GenBank/DDBJ whole genome shotgun (WGS) entry which is preliminary data.</text>
</comment>
<dbReference type="EMBL" id="JAUSUA010000001">
    <property type="protein sequence ID" value="MDQ0206054.1"/>
    <property type="molecule type" value="Genomic_DNA"/>
</dbReference>
<dbReference type="SUPFAM" id="SSF48208">
    <property type="entry name" value="Six-hairpin glycosidases"/>
    <property type="match status" value="1"/>
</dbReference>
<dbReference type="Proteomes" id="UP001225034">
    <property type="component" value="Unassembled WGS sequence"/>
</dbReference>
<dbReference type="InterPro" id="IPR008928">
    <property type="entry name" value="6-hairpin_glycosidase_sf"/>
</dbReference>
<accession>A0ABT9YG64</accession>
<dbReference type="InterPro" id="IPR012341">
    <property type="entry name" value="6hp_glycosidase-like_sf"/>
</dbReference>
<keyword evidence="2" id="KW-1185">Reference proteome</keyword>
<protein>
    <recommendedName>
        <fullName evidence="3">Glycosyl hydrolase</fullName>
    </recommendedName>
</protein>